<comment type="caution">
    <text evidence="1">The sequence shown here is derived from an EMBL/GenBank/DDBJ whole genome shotgun (WGS) entry which is preliminary data.</text>
</comment>
<evidence type="ECO:0000313" key="1">
    <source>
        <dbReference type="EMBL" id="KUM48021.1"/>
    </source>
</evidence>
<evidence type="ECO:0008006" key="2">
    <source>
        <dbReference type="Google" id="ProtNLM"/>
    </source>
</evidence>
<sequence length="73" mass="8352">MFVRRRHGRCLILLLYVDDNILTGNDSSLLFDLIKVLLSLSACAKELGNQFVSFIRCITFSAWRYLAPPLDFA</sequence>
<proteinExistence type="predicted"/>
<dbReference type="AlphaFoldDB" id="A0A124GN82"/>
<reference evidence="1" key="1">
    <citation type="journal article" date="2015" name="Genome Biol. Evol.">
        <title>Organellar Genomes of White Spruce (Picea glauca): Assembly and Annotation.</title>
        <authorList>
            <person name="Jackman S.D."/>
            <person name="Warren R.L."/>
            <person name="Gibb E.A."/>
            <person name="Vandervalk B.P."/>
            <person name="Mohamadi H."/>
            <person name="Chu J."/>
            <person name="Raymond A."/>
            <person name="Pleasance S."/>
            <person name="Coope R."/>
            <person name="Wildung M.R."/>
            <person name="Ritland C.E."/>
            <person name="Bousquet J."/>
            <person name="Jones S.J."/>
            <person name="Bohlmann J."/>
            <person name="Birol I."/>
        </authorList>
    </citation>
    <scope>NUCLEOTIDE SEQUENCE [LARGE SCALE GENOMIC DNA]</scope>
    <source>
        <tissue evidence="1">Flushing bud</tissue>
    </source>
</reference>
<accession>A0A124GN82</accession>
<keyword evidence="1" id="KW-0496">Mitochondrion</keyword>
<gene>
    <name evidence="1" type="ORF">ABT39_MTgene5016</name>
</gene>
<geneLocation type="mitochondrion" evidence="1"/>
<name>A0A124GN82_PICGL</name>
<dbReference type="EMBL" id="LKAM01000006">
    <property type="protein sequence ID" value="KUM48021.1"/>
    <property type="molecule type" value="Genomic_DNA"/>
</dbReference>
<organism evidence="1">
    <name type="scientific">Picea glauca</name>
    <name type="common">White spruce</name>
    <name type="synonym">Pinus glauca</name>
    <dbReference type="NCBI Taxonomy" id="3330"/>
    <lineage>
        <taxon>Eukaryota</taxon>
        <taxon>Viridiplantae</taxon>
        <taxon>Streptophyta</taxon>
        <taxon>Embryophyta</taxon>
        <taxon>Tracheophyta</taxon>
        <taxon>Spermatophyta</taxon>
        <taxon>Pinopsida</taxon>
        <taxon>Pinidae</taxon>
        <taxon>Conifers I</taxon>
        <taxon>Pinales</taxon>
        <taxon>Pinaceae</taxon>
        <taxon>Picea</taxon>
    </lineage>
</organism>
<protein>
    <recommendedName>
        <fullName evidence="2">Reverse transcriptase Ty1/copia-type domain-containing protein</fullName>
    </recommendedName>
</protein>